<evidence type="ECO:0000313" key="2">
    <source>
        <dbReference type="EMBL" id="CBK20078.2"/>
    </source>
</evidence>
<dbReference type="AlphaFoldDB" id="D8LW89"/>
<feature type="compositionally biased region" description="Polar residues" evidence="1">
    <location>
        <begin position="20"/>
        <end position="39"/>
    </location>
</feature>
<dbReference type="EMBL" id="FN668638">
    <property type="protein sequence ID" value="CBK20078.2"/>
    <property type="molecule type" value="Genomic_DNA"/>
</dbReference>
<name>D8LW89_BLAHO</name>
<dbReference type="Proteomes" id="UP000008312">
    <property type="component" value="Unassembled WGS sequence"/>
</dbReference>
<dbReference type="InParanoid" id="D8LW89"/>
<gene>
    <name evidence="2" type="ORF">GSBLH_T00000461001</name>
</gene>
<keyword evidence="3" id="KW-1185">Reference proteome</keyword>
<protein>
    <submittedName>
        <fullName evidence="2">Uncharacterized protein</fullName>
    </submittedName>
</protein>
<feature type="region of interest" description="Disordered" evidence="1">
    <location>
        <begin position="1"/>
        <end position="50"/>
    </location>
</feature>
<accession>D8LW89</accession>
<proteinExistence type="predicted"/>
<dbReference type="GeneID" id="24917770"/>
<dbReference type="RefSeq" id="XP_012894126.1">
    <property type="nucleotide sequence ID" value="XM_013038672.1"/>
</dbReference>
<sequence>MSAAATESNFGSPIGDIPSQEATESQSEEYQLSKENSINGEPPRLPLPKEMSKSKSLLYNELKARNVDPDFATTSTGNSHILRWGCTLTILGSESQISISPVFKGKKDAEQAVCYIAREIGIDNLLKEKVIYKANMEKDLALLRKLHEEEGNDWNTLVKNSYTNTPSNKSQTQNSSVESAQYYRSVLNPENSQSSITSGVMPLPFHFPIISNNSLDIVTESCSLCMQSITPVSLINLDQS</sequence>
<evidence type="ECO:0000256" key="1">
    <source>
        <dbReference type="SAM" id="MobiDB-lite"/>
    </source>
</evidence>
<reference evidence="2" key="1">
    <citation type="submission" date="2010-02" db="EMBL/GenBank/DDBJ databases">
        <title>Sequencing and annotation of the Blastocystis hominis genome.</title>
        <authorList>
            <person name="Wincker P."/>
        </authorList>
    </citation>
    <scope>NUCLEOTIDE SEQUENCE</scope>
    <source>
        <strain evidence="2">Singapore isolate B</strain>
    </source>
</reference>
<evidence type="ECO:0000313" key="3">
    <source>
        <dbReference type="Proteomes" id="UP000008312"/>
    </source>
</evidence>
<dbReference type="CDD" id="cd00048">
    <property type="entry name" value="DSRM_SF"/>
    <property type="match status" value="1"/>
</dbReference>
<feature type="compositionally biased region" description="Polar residues" evidence="1">
    <location>
        <begin position="1"/>
        <end position="11"/>
    </location>
</feature>
<organism evidence="2">
    <name type="scientific">Blastocystis hominis</name>
    <dbReference type="NCBI Taxonomy" id="12968"/>
    <lineage>
        <taxon>Eukaryota</taxon>
        <taxon>Sar</taxon>
        <taxon>Stramenopiles</taxon>
        <taxon>Bigyra</taxon>
        <taxon>Opalozoa</taxon>
        <taxon>Opalinata</taxon>
        <taxon>Blastocystidae</taxon>
        <taxon>Blastocystis</taxon>
    </lineage>
</organism>